<proteinExistence type="predicted"/>
<dbReference type="AlphaFoldDB" id="A0AAE0VBR0"/>
<keyword evidence="3" id="KW-1185">Reference proteome</keyword>
<evidence type="ECO:0000313" key="2">
    <source>
        <dbReference type="EMBL" id="KAK3551238.1"/>
    </source>
</evidence>
<evidence type="ECO:0000313" key="3">
    <source>
        <dbReference type="Proteomes" id="UP001274896"/>
    </source>
</evidence>
<feature type="coiled-coil region" evidence="1">
    <location>
        <begin position="50"/>
        <end position="144"/>
    </location>
</feature>
<protein>
    <submittedName>
        <fullName evidence="2">Uncharacterized protein</fullName>
    </submittedName>
</protein>
<keyword evidence="1" id="KW-0175">Coiled coil</keyword>
<dbReference type="EMBL" id="JAUCMX010000003">
    <property type="protein sequence ID" value="KAK3551238.1"/>
    <property type="molecule type" value="Genomic_DNA"/>
</dbReference>
<dbReference type="Gene3D" id="1.10.287.620">
    <property type="entry name" value="Helix Hairpins"/>
    <property type="match status" value="1"/>
</dbReference>
<gene>
    <name evidence="2" type="ORF">QTP70_013830</name>
</gene>
<organism evidence="2 3">
    <name type="scientific">Hemibagrus guttatus</name>
    <dbReference type="NCBI Taxonomy" id="175788"/>
    <lineage>
        <taxon>Eukaryota</taxon>
        <taxon>Metazoa</taxon>
        <taxon>Chordata</taxon>
        <taxon>Craniata</taxon>
        <taxon>Vertebrata</taxon>
        <taxon>Euteleostomi</taxon>
        <taxon>Actinopterygii</taxon>
        <taxon>Neopterygii</taxon>
        <taxon>Teleostei</taxon>
        <taxon>Ostariophysi</taxon>
        <taxon>Siluriformes</taxon>
        <taxon>Bagridae</taxon>
        <taxon>Hemibagrus</taxon>
    </lineage>
</organism>
<comment type="caution">
    <text evidence="2">The sequence shown here is derived from an EMBL/GenBank/DDBJ whole genome shotgun (WGS) entry which is preliminary data.</text>
</comment>
<name>A0AAE0VBR0_9TELE</name>
<evidence type="ECO:0000256" key="1">
    <source>
        <dbReference type="SAM" id="Coils"/>
    </source>
</evidence>
<dbReference type="Proteomes" id="UP001274896">
    <property type="component" value="Unassembled WGS sequence"/>
</dbReference>
<sequence>MKYLIVLLGLIVALTLGLLAIIHSRRTLEIQLNKTSYFENVKNKVTNDMLKESKNNIAEANIRLAQTQKRIEGLTKEVKTAQEASDGKKTELNTCNNDLNQIKTQIGSLETQRNKSETEFQEKMASMKEQINKLKTELDKRSKVCDYINKRSVEGMKLCGIVPVLQAMQAPEAAKVS</sequence>
<reference evidence="2" key="1">
    <citation type="submission" date="2023-06" db="EMBL/GenBank/DDBJ databases">
        <title>Male Hemibagrus guttatus genome.</title>
        <authorList>
            <person name="Bian C."/>
        </authorList>
    </citation>
    <scope>NUCLEOTIDE SEQUENCE</scope>
    <source>
        <strain evidence="2">Male_cb2023</strain>
        <tissue evidence="2">Muscle</tissue>
    </source>
</reference>
<accession>A0AAE0VBR0</accession>